<dbReference type="EMBL" id="BMCP01000005">
    <property type="protein sequence ID" value="GGE51748.1"/>
    <property type="molecule type" value="Genomic_DNA"/>
</dbReference>
<dbReference type="PANTHER" id="PTHR46230">
    <property type="match status" value="1"/>
</dbReference>
<dbReference type="SUPFAM" id="SSF82657">
    <property type="entry name" value="BolA-like"/>
    <property type="match status" value="1"/>
</dbReference>
<keyword evidence="3" id="KW-1185">Reference proteome</keyword>
<dbReference type="PANTHER" id="PTHR46230:SF3">
    <property type="entry name" value="SUFE-LIKE PROTEIN 1, CHLOROPLASTIC_MITOCHONDRIAL"/>
    <property type="match status" value="1"/>
</dbReference>
<evidence type="ECO:0000256" key="1">
    <source>
        <dbReference type="RuleBase" id="RU003860"/>
    </source>
</evidence>
<organism evidence="2 3">
    <name type="scientific">Agaricicola taiwanensis</name>
    <dbReference type="NCBI Taxonomy" id="591372"/>
    <lineage>
        <taxon>Bacteria</taxon>
        <taxon>Pseudomonadati</taxon>
        <taxon>Pseudomonadota</taxon>
        <taxon>Alphaproteobacteria</taxon>
        <taxon>Rhodobacterales</taxon>
        <taxon>Paracoccaceae</taxon>
        <taxon>Agaricicola</taxon>
    </lineage>
</organism>
<dbReference type="Pfam" id="PF01722">
    <property type="entry name" value="BolA"/>
    <property type="match status" value="1"/>
</dbReference>
<reference evidence="2" key="2">
    <citation type="submission" date="2020-09" db="EMBL/GenBank/DDBJ databases">
        <authorList>
            <person name="Sun Q."/>
            <person name="Sedlacek I."/>
        </authorList>
    </citation>
    <scope>NUCLEOTIDE SEQUENCE</scope>
    <source>
        <strain evidence="2">CCM 7684</strain>
    </source>
</reference>
<dbReference type="InterPro" id="IPR036065">
    <property type="entry name" value="BolA-like_sf"/>
</dbReference>
<accession>A0A8J3DZR8</accession>
<dbReference type="AlphaFoldDB" id="A0A8J3DZR8"/>
<reference evidence="2" key="1">
    <citation type="journal article" date="2014" name="Int. J. Syst. Evol. Microbiol.">
        <title>Complete genome sequence of Corynebacterium casei LMG S-19264T (=DSM 44701T), isolated from a smear-ripened cheese.</title>
        <authorList>
            <consortium name="US DOE Joint Genome Institute (JGI-PGF)"/>
            <person name="Walter F."/>
            <person name="Albersmeier A."/>
            <person name="Kalinowski J."/>
            <person name="Ruckert C."/>
        </authorList>
    </citation>
    <scope>NUCLEOTIDE SEQUENCE</scope>
    <source>
        <strain evidence="2">CCM 7684</strain>
    </source>
</reference>
<evidence type="ECO:0000313" key="2">
    <source>
        <dbReference type="EMBL" id="GGE51748.1"/>
    </source>
</evidence>
<dbReference type="InterPro" id="IPR002634">
    <property type="entry name" value="BolA"/>
</dbReference>
<sequence>MTRAERIAAALSTALSPTNLEVVDESHLHKGHAGARPEGETHYRVRITSPAFAEKSRLAAHRMVNEALAGELAAGLHALAIETKAE</sequence>
<name>A0A8J3DZR8_9RHOB</name>
<comment type="similarity">
    <text evidence="1">Belongs to the BolA/IbaG family.</text>
</comment>
<evidence type="ECO:0000313" key="3">
    <source>
        <dbReference type="Proteomes" id="UP000602745"/>
    </source>
</evidence>
<dbReference type="GO" id="GO:0016226">
    <property type="term" value="P:iron-sulfur cluster assembly"/>
    <property type="evidence" value="ECO:0007669"/>
    <property type="project" value="TreeGrafter"/>
</dbReference>
<protein>
    <submittedName>
        <fullName evidence="2">BolA family transcriptional regulator</fullName>
    </submittedName>
</protein>
<dbReference type="PIRSF" id="PIRSF003113">
    <property type="entry name" value="BolA"/>
    <property type="match status" value="1"/>
</dbReference>
<gene>
    <name evidence="2" type="ORF">GCM10007276_30990</name>
</gene>
<dbReference type="Gene3D" id="3.30.300.90">
    <property type="entry name" value="BolA-like"/>
    <property type="match status" value="1"/>
</dbReference>
<comment type="caution">
    <text evidence="2">The sequence shown here is derived from an EMBL/GenBank/DDBJ whole genome shotgun (WGS) entry which is preliminary data.</text>
</comment>
<dbReference type="RefSeq" id="WP_188410732.1">
    <property type="nucleotide sequence ID" value="NZ_BMCP01000005.1"/>
</dbReference>
<proteinExistence type="inferred from homology"/>
<dbReference type="Proteomes" id="UP000602745">
    <property type="component" value="Unassembled WGS sequence"/>
</dbReference>